<evidence type="ECO:0000256" key="3">
    <source>
        <dbReference type="ARBA" id="ARBA00022448"/>
    </source>
</evidence>
<keyword evidence="15" id="KW-0966">Cell projection</keyword>
<keyword evidence="6 12" id="KW-0812">Transmembrane</keyword>
<evidence type="ECO:0000256" key="8">
    <source>
        <dbReference type="ARBA" id="ARBA00022781"/>
    </source>
</evidence>
<keyword evidence="7" id="KW-0283">Flagellar rotation</keyword>
<evidence type="ECO:0000256" key="9">
    <source>
        <dbReference type="ARBA" id="ARBA00022989"/>
    </source>
</evidence>
<feature type="domain" description="MotA/TolQ/ExbB proton channel" evidence="13">
    <location>
        <begin position="129"/>
        <end position="240"/>
    </location>
</feature>
<keyword evidence="3" id="KW-0813">Transport</keyword>
<evidence type="ECO:0000256" key="6">
    <source>
        <dbReference type="ARBA" id="ARBA00022692"/>
    </source>
</evidence>
<reference evidence="16" key="1">
    <citation type="submission" date="2019-11" db="EMBL/GenBank/DDBJ databases">
        <title>Isolation and characterization of two novel species in the genus Thiomicrorhabdus.</title>
        <authorList>
            <person name="Mochizuki J."/>
            <person name="Kojima H."/>
            <person name="Fukui M."/>
        </authorList>
    </citation>
    <scope>NUCLEOTIDE SEQUENCE [LARGE SCALE GENOMIC DNA]</scope>
    <source>
        <strain evidence="16">aks77</strain>
    </source>
</reference>
<evidence type="ECO:0000313" key="15">
    <source>
        <dbReference type="EMBL" id="BBP44994.1"/>
    </source>
</evidence>
<accession>A0A6F8PSI6</accession>
<protein>
    <submittedName>
        <fullName evidence="15">Flagellar motor protein MotA</fullName>
    </submittedName>
</protein>
<evidence type="ECO:0000259" key="13">
    <source>
        <dbReference type="Pfam" id="PF01618"/>
    </source>
</evidence>
<dbReference type="PANTHER" id="PTHR30433:SF4">
    <property type="entry name" value="MOTILITY PROTEIN A"/>
    <property type="match status" value="1"/>
</dbReference>
<evidence type="ECO:0000256" key="10">
    <source>
        <dbReference type="ARBA" id="ARBA00023065"/>
    </source>
</evidence>
<name>A0A6F8PSI6_9GAMM</name>
<evidence type="ECO:0000256" key="5">
    <source>
        <dbReference type="ARBA" id="ARBA00022500"/>
    </source>
</evidence>
<keyword evidence="15" id="KW-0282">Flagellum</keyword>
<dbReference type="GO" id="GO:0071978">
    <property type="term" value="P:bacterial-type flagellum-dependent swarming motility"/>
    <property type="evidence" value="ECO:0007669"/>
    <property type="project" value="InterPro"/>
</dbReference>
<dbReference type="Pfam" id="PF01618">
    <property type="entry name" value="MotA_ExbB"/>
    <property type="match status" value="1"/>
</dbReference>
<keyword evidence="8" id="KW-0375">Hydrogen ion transport</keyword>
<dbReference type="AlphaFoldDB" id="A0A6F8PSI6"/>
<dbReference type="Pfam" id="PF20560">
    <property type="entry name" value="MotA_N"/>
    <property type="match status" value="1"/>
</dbReference>
<organism evidence="15 16">
    <name type="scientific">Thiosulfatimonas sediminis</name>
    <dbReference type="NCBI Taxonomy" id="2675054"/>
    <lineage>
        <taxon>Bacteria</taxon>
        <taxon>Pseudomonadati</taxon>
        <taxon>Pseudomonadota</taxon>
        <taxon>Gammaproteobacteria</taxon>
        <taxon>Thiotrichales</taxon>
        <taxon>Piscirickettsiaceae</taxon>
        <taxon>Thiosulfatimonas</taxon>
    </lineage>
</organism>
<evidence type="ECO:0000256" key="2">
    <source>
        <dbReference type="ARBA" id="ARBA00008038"/>
    </source>
</evidence>
<feature type="transmembrane region" description="Helical" evidence="12">
    <location>
        <begin position="201"/>
        <end position="227"/>
    </location>
</feature>
<feature type="transmembrane region" description="Helical" evidence="12">
    <location>
        <begin position="36"/>
        <end position="56"/>
    </location>
</feature>
<dbReference type="EMBL" id="AP021889">
    <property type="protein sequence ID" value="BBP44994.1"/>
    <property type="molecule type" value="Genomic_DNA"/>
</dbReference>
<keyword evidence="4" id="KW-1003">Cell membrane</keyword>
<dbReference type="InterPro" id="IPR047055">
    <property type="entry name" value="MotA-like"/>
</dbReference>
<evidence type="ECO:0000256" key="11">
    <source>
        <dbReference type="ARBA" id="ARBA00023136"/>
    </source>
</evidence>
<keyword evidence="11 12" id="KW-0472">Membrane</keyword>
<keyword evidence="10" id="KW-0406">Ion transport</keyword>
<evidence type="ECO:0000259" key="14">
    <source>
        <dbReference type="Pfam" id="PF20560"/>
    </source>
</evidence>
<dbReference type="GO" id="GO:0005886">
    <property type="term" value="C:plasma membrane"/>
    <property type="evidence" value="ECO:0007669"/>
    <property type="project" value="UniProtKB-SubCell"/>
</dbReference>
<evidence type="ECO:0000256" key="4">
    <source>
        <dbReference type="ARBA" id="ARBA00022475"/>
    </source>
</evidence>
<sequence length="280" mass="30212">MIAKPIALFIIIASFLGGFVLMGGNLSALWHPSELVVILGIALGAFMASTPVNVWMRTLHFVGRFFAGERVSKQLYAETLGLLEELSRLSRGAGVLALEKHLIAPEDSPIFTQYPRVLKHPDLKKFITENFSYLLLNPPASQSFHEHLAKQISTMTNSMMEVPRAAGKVADWLPGFGIVAAVMGVILTMDMLGGDMDVAVIGGAIGAALVGTLTGVFLAFAILAPFVHSVEIMVRQDRTLFEMAASFMVAYANGVSPSLSVEIGRQIVPPEFAVPREEEA</sequence>
<dbReference type="KEGG" id="tse:THMIRHAS_03670"/>
<dbReference type="Proteomes" id="UP000501726">
    <property type="component" value="Chromosome"/>
</dbReference>
<dbReference type="PROSITE" id="PS01307">
    <property type="entry name" value="MOTA"/>
    <property type="match status" value="1"/>
</dbReference>
<comment type="subcellular location">
    <subcellularLocation>
        <location evidence="1">Cell membrane</location>
        <topology evidence="1">Multi-pass membrane protein</topology>
    </subcellularLocation>
</comment>
<proteinExistence type="inferred from homology"/>
<keyword evidence="9 12" id="KW-1133">Transmembrane helix</keyword>
<evidence type="ECO:0000256" key="1">
    <source>
        <dbReference type="ARBA" id="ARBA00004651"/>
    </source>
</evidence>
<feature type="transmembrane region" description="Helical" evidence="12">
    <location>
        <begin position="169"/>
        <end position="189"/>
    </location>
</feature>
<keyword evidence="16" id="KW-1185">Reference proteome</keyword>
<dbReference type="InterPro" id="IPR002898">
    <property type="entry name" value="MotA_ExbB_proton_chnl"/>
</dbReference>
<keyword evidence="15" id="KW-0969">Cilium</keyword>
<evidence type="ECO:0000313" key="16">
    <source>
        <dbReference type="Proteomes" id="UP000501726"/>
    </source>
</evidence>
<comment type="similarity">
    <text evidence="2">Belongs to the MotA family.</text>
</comment>
<feature type="domain" description="Motility protein A N-terminal" evidence="14">
    <location>
        <begin position="8"/>
        <end position="92"/>
    </location>
</feature>
<gene>
    <name evidence="15" type="primary">motA_1</name>
    <name evidence="15" type="ORF">THMIRHAS_03670</name>
</gene>
<dbReference type="InterPro" id="IPR000540">
    <property type="entry name" value="Flag_MotA_CS"/>
</dbReference>
<dbReference type="GO" id="GO:0006935">
    <property type="term" value="P:chemotaxis"/>
    <property type="evidence" value="ECO:0007669"/>
    <property type="project" value="UniProtKB-KW"/>
</dbReference>
<dbReference type="RefSeq" id="WP_173270033.1">
    <property type="nucleotide sequence ID" value="NZ_AP021889.1"/>
</dbReference>
<dbReference type="PANTHER" id="PTHR30433">
    <property type="entry name" value="CHEMOTAXIS PROTEIN MOTA"/>
    <property type="match status" value="1"/>
</dbReference>
<keyword evidence="5" id="KW-0145">Chemotaxis</keyword>
<feature type="transmembrane region" description="Helical" evidence="12">
    <location>
        <begin position="7"/>
        <end position="30"/>
    </location>
</feature>
<dbReference type="InterPro" id="IPR046786">
    <property type="entry name" value="MotA_N"/>
</dbReference>
<dbReference type="GO" id="GO:1902600">
    <property type="term" value="P:proton transmembrane transport"/>
    <property type="evidence" value="ECO:0007669"/>
    <property type="project" value="UniProtKB-KW"/>
</dbReference>
<evidence type="ECO:0000256" key="12">
    <source>
        <dbReference type="SAM" id="Phobius"/>
    </source>
</evidence>
<evidence type="ECO:0000256" key="7">
    <source>
        <dbReference type="ARBA" id="ARBA00022779"/>
    </source>
</evidence>